<comment type="similarity">
    <text evidence="2 6">Belongs to the AlaDH/PNT family.</text>
</comment>
<feature type="binding site" evidence="9">
    <location>
        <begin position="266"/>
        <end position="269"/>
    </location>
    <ligand>
        <name>NAD(+)</name>
        <dbReference type="ChEBI" id="CHEBI:57540"/>
    </ligand>
</feature>
<comment type="caution">
    <text evidence="13">The sequence shown here is derived from an EMBL/GenBank/DDBJ whole genome shotgun (WGS) entry which is preliminary data.</text>
</comment>
<dbReference type="PIRSF" id="PIRSF000183">
    <property type="entry name" value="Alanine_dh"/>
    <property type="match status" value="1"/>
</dbReference>
<keyword evidence="9" id="KW-0547">Nucleotide-binding</keyword>
<dbReference type="GO" id="GO:0042853">
    <property type="term" value="P:L-alanine catabolic process"/>
    <property type="evidence" value="ECO:0007669"/>
    <property type="project" value="UniProtKB-UniPathway"/>
</dbReference>
<dbReference type="Gene3D" id="3.40.50.720">
    <property type="entry name" value="NAD(P)-binding Rossmann-like Domain"/>
    <property type="match status" value="2"/>
</dbReference>
<dbReference type="InterPro" id="IPR007886">
    <property type="entry name" value="AlaDH/PNT_N"/>
</dbReference>
<evidence type="ECO:0000256" key="4">
    <source>
        <dbReference type="ARBA" id="ARBA00023002"/>
    </source>
</evidence>
<dbReference type="CDD" id="cd05305">
    <property type="entry name" value="L-AlaDH"/>
    <property type="match status" value="1"/>
</dbReference>
<dbReference type="PROSITE" id="PS00837">
    <property type="entry name" value="ALADH_PNT_2"/>
    <property type="match status" value="1"/>
</dbReference>
<keyword evidence="10" id="KW-0460">Magnesium</keyword>
<dbReference type="PANTHER" id="PTHR42795:SF1">
    <property type="entry name" value="ALANINE DEHYDROGENASE"/>
    <property type="match status" value="1"/>
</dbReference>
<dbReference type="EMBL" id="BKZQ01000016">
    <property type="protein sequence ID" value="GER70154.1"/>
    <property type="molecule type" value="Genomic_DNA"/>
</dbReference>
<dbReference type="FunFam" id="3.40.50.720:FF:000049">
    <property type="entry name" value="Alanine dehydrogenase"/>
    <property type="match status" value="1"/>
</dbReference>
<feature type="binding site" evidence="9">
    <location>
        <begin position="238"/>
        <end position="239"/>
    </location>
    <ligand>
        <name>NAD(+)</name>
        <dbReference type="ChEBI" id="CHEBI:57540"/>
    </ligand>
</feature>
<dbReference type="RefSeq" id="WP_151680334.1">
    <property type="nucleotide sequence ID" value="NZ_BKZP01000013.1"/>
</dbReference>
<keyword evidence="14" id="KW-1185">Reference proteome</keyword>
<sequence>MRIGVPKEIKNNESRVAMTPAGVVTLTKAGHEVFIEKNAGLASGFSDEEYVKAGAHIVETAEDAWSFDMVMKVKEPVESEYRYFREGLILFTYLHLAAAPGLTEELTKNKVIGIAYETVQLPNGSLPLLTPMSEVAGRMAPQIGAQFLEKNNGGKGILLSGVPGVRRGKIAIIGGGVAGTNAAKVAVGLGAGVTVVELNPDRLRQLDDIFGSEITTLMSNPYNIAEAVKEADLVIGSVLIPGAKTPKLVTEEMVKSMQPGSVIVDIAVDQGGSFETTDHATTHDDPVYIKHDVVHYAVANIPGAVARTSTIALTNVTVPYAVEIANKGYKAAVLENEALLKGVNTLEGQVTYKAVAYSLNLPYVEVKSILK</sequence>
<dbReference type="PROSITE" id="PS00836">
    <property type="entry name" value="ALADH_PNT_1"/>
    <property type="match status" value="1"/>
</dbReference>
<evidence type="ECO:0000256" key="2">
    <source>
        <dbReference type="ARBA" id="ARBA00005689"/>
    </source>
</evidence>
<dbReference type="EC" id="1.4.1.1" evidence="3 6"/>
<evidence type="ECO:0000256" key="10">
    <source>
        <dbReference type="PIRSR" id="PIRSR000183-4"/>
    </source>
</evidence>
<feature type="binding site" evidence="8">
    <location>
        <position position="15"/>
    </location>
    <ligand>
        <name>substrate</name>
    </ligand>
</feature>
<reference evidence="13 14" key="1">
    <citation type="submission" date="2019-09" db="EMBL/GenBank/DDBJ databases">
        <title>Draft genome sequence of Bacillus sp. JC-7.</title>
        <authorList>
            <person name="Tanaka N."/>
            <person name="Shiwa Y."/>
            <person name="Fujita N."/>
            <person name="Tanasupawat S."/>
        </authorList>
    </citation>
    <scope>NUCLEOTIDE SEQUENCE [LARGE SCALE GENOMIC DNA]</scope>
    <source>
        <strain evidence="13 14">JC-7</strain>
    </source>
</reference>
<evidence type="ECO:0000256" key="7">
    <source>
        <dbReference type="PIRSR" id="PIRSR000183-1"/>
    </source>
</evidence>
<organism evidence="13 14">
    <name type="scientific">Weizmannia acidilactici</name>
    <dbReference type="NCBI Taxonomy" id="2607726"/>
    <lineage>
        <taxon>Bacteria</taxon>
        <taxon>Bacillati</taxon>
        <taxon>Bacillota</taxon>
        <taxon>Bacilli</taxon>
        <taxon>Bacillales</taxon>
        <taxon>Bacillaceae</taxon>
        <taxon>Heyndrickxia</taxon>
    </lineage>
</organism>
<evidence type="ECO:0000256" key="6">
    <source>
        <dbReference type="PIRNR" id="PIRNR000183"/>
    </source>
</evidence>
<dbReference type="InterPro" id="IPR008143">
    <property type="entry name" value="Ala_DH/PNT_CS2"/>
</dbReference>
<feature type="active site" description="Proton donor/acceptor" evidence="7">
    <location>
        <position position="95"/>
    </location>
</feature>
<dbReference type="SMART" id="SM01003">
    <property type="entry name" value="AlaDh_PNT_N"/>
    <property type="match status" value="1"/>
</dbReference>
<dbReference type="SMART" id="SM01002">
    <property type="entry name" value="AlaDh_PNT_C"/>
    <property type="match status" value="1"/>
</dbReference>
<feature type="binding site" evidence="10">
    <location>
        <position position="323"/>
    </location>
    <ligand>
        <name>Mg(2+)</name>
        <dbReference type="ChEBI" id="CHEBI:18420"/>
    </ligand>
</feature>
<dbReference type="Pfam" id="PF05222">
    <property type="entry name" value="AlaDh_PNT_N"/>
    <property type="match status" value="1"/>
</dbReference>
<dbReference type="SUPFAM" id="SSF52283">
    <property type="entry name" value="Formate/glycerate dehydrogenase catalytic domain-like"/>
    <property type="match status" value="1"/>
</dbReference>
<evidence type="ECO:0000256" key="1">
    <source>
        <dbReference type="ARBA" id="ARBA00005206"/>
    </source>
</evidence>
<evidence type="ECO:0000313" key="13">
    <source>
        <dbReference type="EMBL" id="GER70154.1"/>
    </source>
</evidence>
<evidence type="ECO:0000259" key="11">
    <source>
        <dbReference type="SMART" id="SM01002"/>
    </source>
</evidence>
<feature type="binding site" evidence="9">
    <location>
        <position position="219"/>
    </location>
    <ligand>
        <name>NAD(+)</name>
        <dbReference type="ChEBI" id="CHEBI:57540"/>
    </ligand>
</feature>
<protein>
    <recommendedName>
        <fullName evidence="3 6">Alanine dehydrogenase</fullName>
        <ecNumber evidence="3 6">1.4.1.1</ecNumber>
    </recommendedName>
</protein>
<name>A0A5J4JMC6_9BACI</name>
<dbReference type="InterPro" id="IPR008142">
    <property type="entry name" value="AlaDH/PNT_CS1"/>
</dbReference>
<dbReference type="Proteomes" id="UP000391919">
    <property type="component" value="Unassembled WGS sequence"/>
</dbReference>
<feature type="domain" description="Alanine dehydrogenase/pyridine nucleotide transhydrogenase N-terminal" evidence="12">
    <location>
        <begin position="4"/>
        <end position="136"/>
    </location>
</feature>
<dbReference type="UniPathway" id="UPA00527">
    <property type="reaction ID" value="UER00585"/>
</dbReference>
<feature type="binding site" evidence="9">
    <location>
        <position position="133"/>
    </location>
    <ligand>
        <name>NAD(+)</name>
        <dbReference type="ChEBI" id="CHEBI:57540"/>
    </ligand>
</feature>
<dbReference type="NCBIfam" id="TIGR00518">
    <property type="entry name" value="alaDH"/>
    <property type="match status" value="1"/>
</dbReference>
<evidence type="ECO:0000256" key="9">
    <source>
        <dbReference type="PIRSR" id="PIRSR000183-3"/>
    </source>
</evidence>
<dbReference type="InterPro" id="IPR008141">
    <property type="entry name" value="Ala_DH"/>
</dbReference>
<evidence type="ECO:0000259" key="12">
    <source>
        <dbReference type="SMART" id="SM01003"/>
    </source>
</evidence>
<feature type="binding site" evidence="8">
    <location>
        <position position="74"/>
    </location>
    <ligand>
        <name>substrate</name>
    </ligand>
</feature>
<feature type="active site" description="Proton donor/acceptor" evidence="7">
    <location>
        <position position="269"/>
    </location>
</feature>
<comment type="cofactor">
    <cofactor evidence="10">
        <name>Mg(2+)</name>
        <dbReference type="ChEBI" id="CHEBI:18420"/>
    </cofactor>
    <text evidence="10">Binds 1 Mg(2+) ion per subunit.</text>
</comment>
<dbReference type="InterPro" id="IPR036291">
    <property type="entry name" value="NAD(P)-bd_dom_sf"/>
</dbReference>
<keyword evidence="4 6" id="KW-0560">Oxidoreductase</keyword>
<dbReference type="GO" id="GO:0005886">
    <property type="term" value="C:plasma membrane"/>
    <property type="evidence" value="ECO:0007669"/>
    <property type="project" value="TreeGrafter"/>
</dbReference>
<dbReference type="InterPro" id="IPR007698">
    <property type="entry name" value="AlaDH/PNT_NAD(H)-bd"/>
</dbReference>
<comment type="pathway">
    <text evidence="1">Amino-acid degradation; L-alanine degradation via dehydrogenase pathway; NH(3) and pyruvate from L-alanine: step 1/1.</text>
</comment>
<dbReference type="GO" id="GO:0000166">
    <property type="term" value="F:nucleotide binding"/>
    <property type="evidence" value="ECO:0007669"/>
    <property type="project" value="UniProtKB-KW"/>
</dbReference>
<keyword evidence="10" id="KW-0479">Metal-binding</keyword>
<evidence type="ECO:0000256" key="5">
    <source>
        <dbReference type="ARBA" id="ARBA00023027"/>
    </source>
</evidence>
<evidence type="ECO:0000256" key="8">
    <source>
        <dbReference type="PIRSR" id="PIRSR000183-2"/>
    </source>
</evidence>
<proteinExistence type="inferred from homology"/>
<dbReference type="SUPFAM" id="SSF51735">
    <property type="entry name" value="NAD(P)-binding Rossmann-fold domains"/>
    <property type="match status" value="1"/>
</dbReference>
<keyword evidence="5 6" id="KW-0520">NAD</keyword>
<evidence type="ECO:0000313" key="14">
    <source>
        <dbReference type="Proteomes" id="UP000391919"/>
    </source>
</evidence>
<feature type="domain" description="Alanine dehydrogenase/pyridine nucleotide transhydrogenase NAD(H)-binding" evidence="11">
    <location>
        <begin position="148"/>
        <end position="297"/>
    </location>
</feature>
<comment type="catalytic activity">
    <reaction evidence="6">
        <text>L-alanine + NAD(+) + H2O = pyruvate + NH4(+) + NADH + H(+)</text>
        <dbReference type="Rhea" id="RHEA:18405"/>
        <dbReference type="ChEBI" id="CHEBI:15361"/>
        <dbReference type="ChEBI" id="CHEBI:15377"/>
        <dbReference type="ChEBI" id="CHEBI:15378"/>
        <dbReference type="ChEBI" id="CHEBI:28938"/>
        <dbReference type="ChEBI" id="CHEBI:57540"/>
        <dbReference type="ChEBI" id="CHEBI:57945"/>
        <dbReference type="ChEBI" id="CHEBI:57972"/>
        <dbReference type="EC" id="1.4.1.1"/>
    </reaction>
</comment>
<feature type="binding site" evidence="9">
    <location>
        <position position="202"/>
    </location>
    <ligand>
        <name>NAD(+)</name>
        <dbReference type="ChEBI" id="CHEBI:57540"/>
    </ligand>
</feature>
<accession>A0A5J4JMC6</accession>
<gene>
    <name evidence="13" type="primary">ald</name>
    <name evidence="13" type="ORF">BpJC7_14570</name>
</gene>
<dbReference type="GO" id="GO:0000286">
    <property type="term" value="F:alanine dehydrogenase activity"/>
    <property type="evidence" value="ECO:0007669"/>
    <property type="project" value="UniProtKB-UniRule"/>
</dbReference>
<evidence type="ECO:0000256" key="3">
    <source>
        <dbReference type="ARBA" id="ARBA00012897"/>
    </source>
</evidence>
<dbReference type="GO" id="GO:0046872">
    <property type="term" value="F:metal ion binding"/>
    <property type="evidence" value="ECO:0007669"/>
    <property type="project" value="UniProtKB-KW"/>
</dbReference>
<dbReference type="AlphaFoldDB" id="A0A5J4JMC6"/>
<dbReference type="Pfam" id="PF01262">
    <property type="entry name" value="AlaDh_PNT_C"/>
    <property type="match status" value="1"/>
</dbReference>
<dbReference type="PANTHER" id="PTHR42795">
    <property type="entry name" value="ALANINE DEHYDROGENASE"/>
    <property type="match status" value="1"/>
</dbReference>